<dbReference type="Gramene" id="OMO84100">
    <property type="protein sequence ID" value="OMO84100"/>
    <property type="gene ID" value="CCACVL1_10998"/>
</dbReference>
<name>A0A1R3INH0_COCAP</name>
<dbReference type="Proteomes" id="UP000188268">
    <property type="component" value="Unassembled WGS sequence"/>
</dbReference>
<dbReference type="EMBL" id="AWWV01009771">
    <property type="protein sequence ID" value="OMO84100.1"/>
    <property type="molecule type" value="Genomic_DNA"/>
</dbReference>
<sequence length="84" mass="9179">MDYWFDGRARDVGPKYQKKVSTFQTQATIRPLARGMDTVVSLTMIVDTDSSTWTVHLCGSSPPTPLLLPSFSILLSSSCGLALI</sequence>
<reference evidence="1 2" key="1">
    <citation type="submission" date="2013-09" db="EMBL/GenBank/DDBJ databases">
        <title>Corchorus capsularis genome sequencing.</title>
        <authorList>
            <person name="Alam M."/>
            <person name="Haque M.S."/>
            <person name="Islam M.S."/>
            <person name="Emdad E.M."/>
            <person name="Islam M.M."/>
            <person name="Ahmed B."/>
            <person name="Halim A."/>
            <person name="Hossen Q.M.M."/>
            <person name="Hossain M.Z."/>
            <person name="Ahmed R."/>
            <person name="Khan M.M."/>
            <person name="Islam R."/>
            <person name="Rashid M.M."/>
            <person name="Khan S.A."/>
            <person name="Rahman M.S."/>
            <person name="Alam M."/>
        </authorList>
    </citation>
    <scope>NUCLEOTIDE SEQUENCE [LARGE SCALE GENOMIC DNA]</scope>
    <source>
        <strain evidence="2">cv. CVL-1</strain>
        <tissue evidence="1">Whole seedling</tissue>
    </source>
</reference>
<keyword evidence="2" id="KW-1185">Reference proteome</keyword>
<evidence type="ECO:0000313" key="1">
    <source>
        <dbReference type="EMBL" id="OMO84100.1"/>
    </source>
</evidence>
<evidence type="ECO:0000313" key="2">
    <source>
        <dbReference type="Proteomes" id="UP000188268"/>
    </source>
</evidence>
<protein>
    <submittedName>
        <fullName evidence="1">Uncharacterized protein</fullName>
    </submittedName>
</protein>
<accession>A0A1R3INH0</accession>
<organism evidence="1 2">
    <name type="scientific">Corchorus capsularis</name>
    <name type="common">Jute</name>
    <dbReference type="NCBI Taxonomy" id="210143"/>
    <lineage>
        <taxon>Eukaryota</taxon>
        <taxon>Viridiplantae</taxon>
        <taxon>Streptophyta</taxon>
        <taxon>Embryophyta</taxon>
        <taxon>Tracheophyta</taxon>
        <taxon>Spermatophyta</taxon>
        <taxon>Magnoliopsida</taxon>
        <taxon>eudicotyledons</taxon>
        <taxon>Gunneridae</taxon>
        <taxon>Pentapetalae</taxon>
        <taxon>rosids</taxon>
        <taxon>malvids</taxon>
        <taxon>Malvales</taxon>
        <taxon>Malvaceae</taxon>
        <taxon>Grewioideae</taxon>
        <taxon>Apeibeae</taxon>
        <taxon>Corchorus</taxon>
    </lineage>
</organism>
<gene>
    <name evidence="1" type="ORF">CCACVL1_10998</name>
</gene>
<comment type="caution">
    <text evidence="1">The sequence shown here is derived from an EMBL/GenBank/DDBJ whole genome shotgun (WGS) entry which is preliminary data.</text>
</comment>
<dbReference type="AlphaFoldDB" id="A0A1R3INH0"/>
<proteinExistence type="predicted"/>